<feature type="domain" description="HpcH/HpaI aldolase/citrate lyase" evidence="7">
    <location>
        <begin position="107"/>
        <end position="327"/>
    </location>
</feature>
<evidence type="ECO:0000256" key="3">
    <source>
        <dbReference type="ARBA" id="ARBA00022490"/>
    </source>
</evidence>
<dbReference type="PANTHER" id="PTHR32308">
    <property type="entry name" value="LYASE BETA SUBUNIT, PUTATIVE (AFU_ORTHOLOGUE AFUA_4G13030)-RELATED"/>
    <property type="match status" value="1"/>
</dbReference>
<dbReference type="InterPro" id="IPR023439">
    <property type="entry name" value="Mal_deCO2ase/Cit_lyase_ACP"/>
</dbReference>
<dbReference type="GO" id="GO:0000287">
    <property type="term" value="F:magnesium ion binding"/>
    <property type="evidence" value="ECO:0007669"/>
    <property type="project" value="TreeGrafter"/>
</dbReference>
<keyword evidence="8" id="KW-0456">Lyase</keyword>
<organism evidence="8 9">
    <name type="scientific">Candidatus Ozemobacter sibiricus</name>
    <dbReference type="NCBI Taxonomy" id="2268124"/>
    <lineage>
        <taxon>Bacteria</taxon>
        <taxon>Candidatus Ozemobacteria</taxon>
        <taxon>Candidatus Ozemobacterales</taxon>
        <taxon>Candidatus Ozemobacteraceae</taxon>
        <taxon>Candidatus Ozemobacter</taxon>
    </lineage>
</organism>
<evidence type="ECO:0000256" key="6">
    <source>
        <dbReference type="ARBA" id="ARBA00022842"/>
    </source>
</evidence>
<dbReference type="InterPro" id="IPR015813">
    <property type="entry name" value="Pyrv/PenolPyrv_kinase-like_dom"/>
</dbReference>
<comment type="caution">
    <text evidence="8">The sequence shown here is derived from an EMBL/GenBank/DDBJ whole genome shotgun (WGS) entry which is preliminary data.</text>
</comment>
<keyword evidence="3" id="KW-0963">Cytoplasm</keyword>
<dbReference type="Proteomes" id="UP000252355">
    <property type="component" value="Unassembled WGS sequence"/>
</dbReference>
<evidence type="ECO:0000256" key="2">
    <source>
        <dbReference type="ARBA" id="ARBA00004496"/>
    </source>
</evidence>
<dbReference type="GO" id="GO:0006107">
    <property type="term" value="P:oxaloacetate metabolic process"/>
    <property type="evidence" value="ECO:0007669"/>
    <property type="project" value="TreeGrafter"/>
</dbReference>
<accession>A0A367ZPF5</accession>
<dbReference type="PANTHER" id="PTHR32308:SF10">
    <property type="entry name" value="CITRATE LYASE SUBUNIT BETA"/>
    <property type="match status" value="1"/>
</dbReference>
<proteinExistence type="predicted"/>
<dbReference type="EMBL" id="QOQW01000014">
    <property type="protein sequence ID" value="RCK79262.1"/>
    <property type="molecule type" value="Genomic_DNA"/>
</dbReference>
<name>A0A367ZPF5_9BACT</name>
<evidence type="ECO:0000256" key="5">
    <source>
        <dbReference type="ARBA" id="ARBA00022723"/>
    </source>
</evidence>
<keyword evidence="4" id="KW-0597">Phosphoprotein</keyword>
<evidence type="ECO:0000313" key="9">
    <source>
        <dbReference type="Proteomes" id="UP000252355"/>
    </source>
</evidence>
<evidence type="ECO:0000256" key="4">
    <source>
        <dbReference type="ARBA" id="ARBA00022553"/>
    </source>
</evidence>
<dbReference type="SUPFAM" id="SSF51621">
    <property type="entry name" value="Phosphoenolpyruvate/pyruvate domain"/>
    <property type="match status" value="1"/>
</dbReference>
<dbReference type="Pfam" id="PF06857">
    <property type="entry name" value="ACP"/>
    <property type="match status" value="1"/>
</dbReference>
<comment type="cofactor">
    <cofactor evidence="1">
        <name>Mg(2+)</name>
        <dbReference type="ChEBI" id="CHEBI:18420"/>
    </cofactor>
</comment>
<evidence type="ECO:0000259" key="7">
    <source>
        <dbReference type="Pfam" id="PF03328"/>
    </source>
</evidence>
<keyword evidence="6" id="KW-0460">Magnesium</keyword>
<dbReference type="InterPro" id="IPR005000">
    <property type="entry name" value="Aldolase/citrate-lyase_domain"/>
</dbReference>
<dbReference type="AlphaFoldDB" id="A0A367ZPF5"/>
<evidence type="ECO:0000313" key="8">
    <source>
        <dbReference type="EMBL" id="RCK79262.1"/>
    </source>
</evidence>
<dbReference type="InterPro" id="IPR040442">
    <property type="entry name" value="Pyrv_kinase-like_dom_sf"/>
</dbReference>
<keyword evidence="5" id="KW-0479">Metal-binding</keyword>
<dbReference type="GO" id="GO:0005737">
    <property type="term" value="C:cytoplasm"/>
    <property type="evidence" value="ECO:0007669"/>
    <property type="project" value="UniProtKB-SubCell"/>
</dbReference>
<dbReference type="GO" id="GO:0016829">
    <property type="term" value="F:lyase activity"/>
    <property type="evidence" value="ECO:0007669"/>
    <property type="project" value="UniProtKB-KW"/>
</dbReference>
<evidence type="ECO:0000256" key="1">
    <source>
        <dbReference type="ARBA" id="ARBA00001946"/>
    </source>
</evidence>
<reference evidence="8 9" key="1">
    <citation type="submission" date="2018-05" db="EMBL/GenBank/DDBJ databases">
        <title>A metagenomic window into the 2 km-deep terrestrial subsurface aquifer revealed taxonomically and functionally diverse microbial community comprising novel uncultured bacterial lineages.</title>
        <authorList>
            <person name="Kadnikov V.V."/>
            <person name="Mardanov A.V."/>
            <person name="Beletsky A.V."/>
            <person name="Banks D."/>
            <person name="Pimenov N.V."/>
            <person name="Frank Y.A."/>
            <person name="Karnachuk O.V."/>
            <person name="Ravin N.V."/>
        </authorList>
    </citation>
    <scope>NUCLEOTIDE SEQUENCE [LARGE SCALE GENOMIC DNA]</scope>
    <source>
        <strain evidence="8">BY5</strain>
    </source>
</reference>
<gene>
    <name evidence="8" type="ORF">OZSIB_0133</name>
</gene>
<dbReference type="Pfam" id="PF03328">
    <property type="entry name" value="HpcH_HpaI"/>
    <property type="match status" value="1"/>
</dbReference>
<dbReference type="Gene3D" id="3.20.20.60">
    <property type="entry name" value="Phosphoenolpyruvate-binding domains"/>
    <property type="match status" value="1"/>
</dbReference>
<sequence>MSTPTIFTSGLEGKSDLIATYEPAAPFEVVVESSVKKLFGRHIRERAEQTLQEFKVNKGRLVIKDDGALDFIIAARIEAVLRKAGVAKAPPFKPIDRTPAEKDRLRRSRLYLPGNQPDLMLNAGLFGADSLILDLEDSVAPDQKVDARILVRRILGEAHRLFPGTELIVRVNPLSGPFGYEDLREIVPALPHLLLLPKCDTDHDIKEADREVTAIEREFGLQGRILFMPLIETVKGVVNAQAIAQASGRNVALCFGAEDFTRDLGVPRTRDGKETLAARSQIVYAAKVAGIQAIDTVFADVGDDQGLLASSLEAKSLGFVGKGVIHPRQIPIVHQAFAPTAAEIEEARKIVEAMQRAVETGAGVVSLGTKMVDAPVAERARKVIALAKQLGLPGVEGL</sequence>
<comment type="subcellular location">
    <subcellularLocation>
        <location evidence="2">Cytoplasm</location>
    </subcellularLocation>
</comment>
<protein>
    <submittedName>
        <fullName evidence="8">Citrate lyase beta chain</fullName>
    </submittedName>
</protein>